<reference evidence="1" key="1">
    <citation type="submission" date="2020-04" db="EMBL/GenBank/DDBJ databases">
        <authorList>
            <person name="Zhang T."/>
        </authorList>
    </citation>
    <scope>NUCLEOTIDE SEQUENCE</scope>
    <source>
        <strain evidence="1">HKST-UBA02</strain>
    </source>
</reference>
<proteinExistence type="predicted"/>
<feature type="non-terminal residue" evidence="1">
    <location>
        <position position="1"/>
    </location>
</feature>
<evidence type="ECO:0000313" key="2">
    <source>
        <dbReference type="Proteomes" id="UP000699691"/>
    </source>
</evidence>
<comment type="caution">
    <text evidence="1">The sequence shown here is derived from an EMBL/GenBank/DDBJ whole genome shotgun (WGS) entry which is preliminary data.</text>
</comment>
<dbReference type="EMBL" id="JAGQKY010000051">
    <property type="protein sequence ID" value="MCA9397496.1"/>
    <property type="molecule type" value="Genomic_DNA"/>
</dbReference>
<reference evidence="1" key="2">
    <citation type="journal article" date="2021" name="Microbiome">
        <title>Successional dynamics and alternative stable states in a saline activated sludge microbial community over 9 years.</title>
        <authorList>
            <person name="Wang Y."/>
            <person name="Ye J."/>
            <person name="Ju F."/>
            <person name="Liu L."/>
            <person name="Boyd J.A."/>
            <person name="Deng Y."/>
            <person name="Parks D.H."/>
            <person name="Jiang X."/>
            <person name="Yin X."/>
            <person name="Woodcroft B.J."/>
            <person name="Tyson G.W."/>
            <person name="Hugenholtz P."/>
            <person name="Polz M.F."/>
            <person name="Zhang T."/>
        </authorList>
    </citation>
    <scope>NUCLEOTIDE SEQUENCE</scope>
    <source>
        <strain evidence="1">HKST-UBA02</strain>
    </source>
</reference>
<dbReference type="Proteomes" id="UP000699691">
    <property type="component" value="Unassembled WGS sequence"/>
</dbReference>
<protein>
    <submittedName>
        <fullName evidence="1">Uncharacterized protein</fullName>
    </submittedName>
</protein>
<gene>
    <name evidence="1" type="ORF">KC573_01590</name>
</gene>
<accession>A0A955RWQ9</accession>
<evidence type="ECO:0000313" key="1">
    <source>
        <dbReference type="EMBL" id="MCA9397496.1"/>
    </source>
</evidence>
<organism evidence="1 2">
    <name type="scientific">candidate division WWE3 bacterium</name>
    <dbReference type="NCBI Taxonomy" id="2053526"/>
    <lineage>
        <taxon>Bacteria</taxon>
        <taxon>Katanobacteria</taxon>
    </lineage>
</organism>
<name>A0A955RWQ9_UNCKA</name>
<dbReference type="AlphaFoldDB" id="A0A955RWQ9"/>
<sequence length="92" mass="10776">KATLVGVPYEKMLVTELQAEPWGPGINSELSRSEKDNTMSREQFIDTINYAQKSGFQDLYFWGAEWWLFEKEVLDEPFYWDTAKALFQGEDN</sequence>